<evidence type="ECO:0000256" key="4">
    <source>
        <dbReference type="ARBA" id="ARBA00022617"/>
    </source>
</evidence>
<evidence type="ECO:0000256" key="1">
    <source>
        <dbReference type="ARBA" id="ARBA00004613"/>
    </source>
</evidence>
<dbReference type="PANTHER" id="PTHR11475">
    <property type="entry name" value="OXIDASE/PEROXIDASE"/>
    <property type="match status" value="1"/>
</dbReference>
<feature type="binding site" description="axial binding residue" evidence="6">
    <location>
        <position position="1180"/>
    </location>
    <ligand>
        <name>heme b</name>
        <dbReference type="ChEBI" id="CHEBI:60344"/>
    </ligand>
    <ligandPart>
        <name>Fe</name>
        <dbReference type="ChEBI" id="CHEBI:18248"/>
    </ligandPart>
</feature>
<dbReference type="OrthoDB" id="823504at2759"/>
<evidence type="ECO:0000256" key="6">
    <source>
        <dbReference type="PIRSR" id="PIRSR619791-2"/>
    </source>
</evidence>
<evidence type="ECO:0000256" key="3">
    <source>
        <dbReference type="ARBA" id="ARBA00022559"/>
    </source>
</evidence>
<comment type="subcellular location">
    <subcellularLocation>
        <location evidence="1">Secreted</location>
    </subcellularLocation>
</comment>
<evidence type="ECO:0000313" key="8">
    <source>
        <dbReference type="EMBL" id="CAG7820997.1"/>
    </source>
</evidence>
<keyword evidence="4 6" id="KW-0349">Heme</keyword>
<dbReference type="GO" id="GO:0004601">
    <property type="term" value="F:peroxidase activity"/>
    <property type="evidence" value="ECO:0007669"/>
    <property type="project" value="UniProtKB-KW"/>
</dbReference>
<feature type="signal peptide" evidence="7">
    <location>
        <begin position="1"/>
        <end position="25"/>
    </location>
</feature>
<evidence type="ECO:0000313" key="9">
    <source>
        <dbReference type="Proteomes" id="UP000708208"/>
    </source>
</evidence>
<keyword evidence="9" id="KW-1185">Reference proteome</keyword>
<keyword evidence="3" id="KW-0560">Oxidoreductase</keyword>
<dbReference type="FunFam" id="1.10.640.10:FF:000006">
    <property type="entry name" value="Double oxidase: two peroxidase domains"/>
    <property type="match status" value="1"/>
</dbReference>
<name>A0A8J2KW79_9HEXA</name>
<proteinExistence type="predicted"/>
<protein>
    <recommendedName>
        <fullName evidence="10">Peroxidase</fullName>
    </recommendedName>
</protein>
<keyword evidence="3" id="KW-0575">Peroxidase</keyword>
<keyword evidence="2" id="KW-0964">Secreted</keyword>
<dbReference type="GO" id="GO:0046872">
    <property type="term" value="F:metal ion binding"/>
    <property type="evidence" value="ECO:0007669"/>
    <property type="project" value="UniProtKB-KW"/>
</dbReference>
<reference evidence="8" key="1">
    <citation type="submission" date="2021-06" db="EMBL/GenBank/DDBJ databases">
        <authorList>
            <person name="Hodson N. C."/>
            <person name="Mongue J. A."/>
            <person name="Jaron S. K."/>
        </authorList>
    </citation>
    <scope>NUCLEOTIDE SEQUENCE</scope>
</reference>
<evidence type="ECO:0000256" key="7">
    <source>
        <dbReference type="SAM" id="SignalP"/>
    </source>
</evidence>
<dbReference type="InterPro" id="IPR019791">
    <property type="entry name" value="Haem_peroxidase_animal"/>
</dbReference>
<dbReference type="PANTHER" id="PTHR11475:SF134">
    <property type="entry name" value="LD42267P"/>
    <property type="match status" value="1"/>
</dbReference>
<evidence type="ECO:0008006" key="10">
    <source>
        <dbReference type="Google" id="ProtNLM"/>
    </source>
</evidence>
<comment type="caution">
    <text evidence="8">The sequence shown here is derived from an EMBL/GenBank/DDBJ whole genome shotgun (WGS) entry which is preliminary data.</text>
</comment>
<keyword evidence="6" id="KW-0408">Iron</keyword>
<keyword evidence="5 7" id="KW-0732">Signal</keyword>
<feature type="chain" id="PRO_5035251790" description="Peroxidase" evidence="7">
    <location>
        <begin position="26"/>
        <end position="1503"/>
    </location>
</feature>
<accession>A0A8J2KW79</accession>
<dbReference type="Proteomes" id="UP000708208">
    <property type="component" value="Unassembled WGS sequence"/>
</dbReference>
<dbReference type="Pfam" id="PF03098">
    <property type="entry name" value="An_peroxidase"/>
    <property type="match status" value="2"/>
</dbReference>
<dbReference type="FunFam" id="1.10.640.10:FF:000003">
    <property type="entry name" value="chorion peroxidase"/>
    <property type="match status" value="1"/>
</dbReference>
<dbReference type="CDD" id="cd09823">
    <property type="entry name" value="peroxinectin_like"/>
    <property type="match status" value="2"/>
</dbReference>
<dbReference type="EMBL" id="CAJVCH010496839">
    <property type="protein sequence ID" value="CAG7820997.1"/>
    <property type="molecule type" value="Genomic_DNA"/>
</dbReference>
<evidence type="ECO:0000256" key="5">
    <source>
        <dbReference type="ARBA" id="ARBA00022729"/>
    </source>
</evidence>
<dbReference type="PROSITE" id="PS50292">
    <property type="entry name" value="PEROXIDASE_3"/>
    <property type="match status" value="2"/>
</dbReference>
<dbReference type="GO" id="GO:0005576">
    <property type="term" value="C:extracellular region"/>
    <property type="evidence" value="ECO:0007669"/>
    <property type="project" value="UniProtKB-SubCell"/>
</dbReference>
<sequence>MGRCSHILRLVAVLCICNTLPCFNATNHERWKRQTIPQLPGITEADLSEAIEYAEQIVNQRFQEIEPRIFAAGITPETGSAEWFMAASHNANQVTQNLTRMSLITEEVTRFIAQKFALTREQIAYSLPSMDIRQSSLNSECPLKVDFPCQPRKYRAYNGYCNNVQHPHWGSANMRYLRYLMPHYADGVSTPRKADDGENLPSARFVSISIHKDSDKPHAHLMILTAAWAEFVSHDLVHTSQTAGYKGSFIKCCGVSPPYIHPECFPISIPGDDPFYKVKDRCQEYVRSSVATRTGCTLGPREQANQVSSFLDASHIYGNSKEKNDELRLFQGGLLRTQAGPGGELLPSDRRYCRESAENFRCFKAGDERVNEQLGLTALHTLWLREHNRIARELVAVNPLWSDEVLFQEARRIVAAEIQHITYNEFLPVVLGQSVVAEYDLEPQTSGFFTGYDINVNPGILNSVASAVVWFFASLVSHTMAFYDEEGRKVGEENIVDSFYAPFNLYRDGVLDQLLRGMLRGKAQSEDQFINQVMTNKMFVDPSTGVGLDLAAQLIQQGRDHGLPGYIFYRQLCGLGRARDFHELNSSIPADVISSLQRIYKAVEDIDVFTGGLAETSMEGAVVGPTFGCLLGIQFQKLKKGDRFWYENDLPPSAFSADQLQELRKVTFARIICDNSKALEETQPSVFLDRDPFLNAPMHCEGDAIRRINFRKWINEQPQSFLPSKKIIEAIRNARQDVRTLQSHQVDLLKQHRNVDPLSPAGTAFGFNKPKPQALEIANTSFLLQFATTRFLNGIFAQDGELQDSEVSPSSNRDVREILGVLSSMDISGLTDLPKNQKCGEHDLPCDHTAKFRSITGWCNNLQNPDKGKAFLAFKRLLPPVYNDGLQVPRFKGISGRPLPSPRLVSTEIHDDISVPHQRYTLLVMQYAQLLDHDLTHTPMNKGIMNTILDCHGCDAKEAVHPECWPIPIPANDPYFPNVNKTNAKPHCLPFTRSLPGQLTLGFREQLNQVTAYVDASHTYGSDICEAQKLRSFFRGQMNVTVHPFSQNLKPLLPQTPSNKECKSPSGLCFEAGDLRSSEQPALAAMHTIFLREHNRLALELEARNPHWNDELIYQNARKILSAITQHLTYNEFLPRILGWDAINKYNLELLTEGFSEDYDSSCDATIFNEFAAAAFRFGHSLLKPSFKRLATNLKIKEPSVQLRHTFFNPDILFRPGMVDELLFGLANTPMETLDSFITEEVTNHLFEDRKTSFSGMDLAALNIQRARDHGIGGYNSYRAMCNLTKATTFEDLKKEIPLRLIDKFRKIYSFVDDIDLFPGGLAETPVHGGIVGPTFACVIAKQFQILRKCDRFWYENSEPLTRFTVSQLTEIRKASFARMMCDNADDMRVIQRSAFDIPEPFLNPRVPCTTLPKVNLDAWTDRSDHCQMGGKNITVASSERISPCVMCTCTKEGPMCQSMRIDNCLSLSNLFSATEIFNDHVCKVQCAFSFRLFPASLNSVRL</sequence>
<organism evidence="8 9">
    <name type="scientific">Allacma fusca</name>
    <dbReference type="NCBI Taxonomy" id="39272"/>
    <lineage>
        <taxon>Eukaryota</taxon>
        <taxon>Metazoa</taxon>
        <taxon>Ecdysozoa</taxon>
        <taxon>Arthropoda</taxon>
        <taxon>Hexapoda</taxon>
        <taxon>Collembola</taxon>
        <taxon>Symphypleona</taxon>
        <taxon>Sminthuridae</taxon>
        <taxon>Allacma</taxon>
    </lineage>
</organism>
<keyword evidence="6" id="KW-0479">Metal-binding</keyword>
<gene>
    <name evidence="8" type="ORF">AFUS01_LOCUS31361</name>
</gene>
<evidence type="ECO:0000256" key="2">
    <source>
        <dbReference type="ARBA" id="ARBA00022525"/>
    </source>
</evidence>